<name>M6C1K7_LEPBO</name>
<evidence type="ECO:0008006" key="3">
    <source>
        <dbReference type="Google" id="ProtNLM"/>
    </source>
</evidence>
<dbReference type="EMBL" id="ANMU01000064">
    <property type="protein sequence ID" value="EMJ82563.1"/>
    <property type="molecule type" value="Genomic_DNA"/>
</dbReference>
<gene>
    <name evidence="1" type="ORF">LEP1GSC016_4147</name>
</gene>
<accession>M6C1K7</accession>
<dbReference type="SUPFAM" id="SSF56954">
    <property type="entry name" value="Outer membrane efflux proteins (OEP)"/>
    <property type="match status" value="1"/>
</dbReference>
<proteinExistence type="predicted"/>
<dbReference type="PATRIC" id="fig|1218567.3.peg.1616"/>
<dbReference type="Proteomes" id="UP000011873">
    <property type="component" value="Unassembled WGS sequence"/>
</dbReference>
<dbReference type="AlphaFoldDB" id="M6C1K7"/>
<organism evidence="1 2">
    <name type="scientific">Leptospira borgpetersenii serovar Hardjo-bovis str. Sponselee</name>
    <dbReference type="NCBI Taxonomy" id="1303729"/>
    <lineage>
        <taxon>Bacteria</taxon>
        <taxon>Pseudomonadati</taxon>
        <taxon>Spirochaetota</taxon>
        <taxon>Spirochaetia</taxon>
        <taxon>Leptospirales</taxon>
        <taxon>Leptospiraceae</taxon>
        <taxon>Leptospira</taxon>
    </lineage>
</organism>
<sequence length="86" mass="9908">MNLYLMLESIPSFRIPFFSEGVKFNFNELQIKALSQNLILMAAKEEIEKAKTELNLANLEKYPDYSIISQVGEDRGSIQPILRLRS</sequence>
<reference evidence="1 2" key="1">
    <citation type="submission" date="2013-01" db="EMBL/GenBank/DDBJ databases">
        <authorList>
            <person name="Harkins D.M."/>
            <person name="Durkin A.S."/>
            <person name="Brinkac L.M."/>
            <person name="Haft D.H."/>
            <person name="Selengut J.D."/>
            <person name="Sanka R."/>
            <person name="DePew J."/>
            <person name="Purushe J."/>
            <person name="Galloway R.L."/>
            <person name="Vinetz J.M."/>
            <person name="Sutton G.G."/>
            <person name="Nierman W.C."/>
            <person name="Fouts D.E."/>
        </authorList>
    </citation>
    <scope>NUCLEOTIDE SEQUENCE [LARGE SCALE GENOMIC DNA]</scope>
    <source>
        <strain evidence="1 2">Sponselee CDC</strain>
    </source>
</reference>
<dbReference type="GO" id="GO:0015562">
    <property type="term" value="F:efflux transmembrane transporter activity"/>
    <property type="evidence" value="ECO:0007669"/>
    <property type="project" value="InterPro"/>
</dbReference>
<comment type="caution">
    <text evidence="1">The sequence shown here is derived from an EMBL/GenBank/DDBJ whole genome shotgun (WGS) entry which is preliminary data.</text>
</comment>
<evidence type="ECO:0000313" key="1">
    <source>
        <dbReference type="EMBL" id="EMJ82563.1"/>
    </source>
</evidence>
<protein>
    <recommendedName>
        <fullName evidence="3">Outer membrane efflux domain protein</fullName>
    </recommendedName>
</protein>
<evidence type="ECO:0000313" key="2">
    <source>
        <dbReference type="Proteomes" id="UP000011873"/>
    </source>
</evidence>